<sequence length="60" mass="6177">MPASHDGWAVTRSCTYTLVGVSLLAIAVCHSTMMSADTPLSRAGSLLQGAVAHQESSCAK</sequence>
<proteinExistence type="predicted"/>
<evidence type="ECO:0000313" key="1">
    <source>
        <dbReference type="EMBL" id="QBX41937.1"/>
    </source>
</evidence>
<evidence type="ECO:0000313" key="2">
    <source>
        <dbReference type="Proteomes" id="UP000295797"/>
    </source>
</evidence>
<organism evidence="1 2">
    <name type="scientific">Pseudomonas fluorescens</name>
    <dbReference type="NCBI Taxonomy" id="294"/>
    <lineage>
        <taxon>Bacteria</taxon>
        <taxon>Pseudomonadati</taxon>
        <taxon>Pseudomonadota</taxon>
        <taxon>Gammaproteobacteria</taxon>
        <taxon>Pseudomonadales</taxon>
        <taxon>Pseudomonadaceae</taxon>
        <taxon>Pseudomonas</taxon>
    </lineage>
</organism>
<dbReference type="AlphaFoldDB" id="A0AAP9CJ20"/>
<gene>
    <name evidence="1" type="ORF">E4T63_15630</name>
</gene>
<protein>
    <submittedName>
        <fullName evidence="1">Uncharacterized protein</fullName>
    </submittedName>
</protein>
<reference evidence="1 2" key="1">
    <citation type="submission" date="2019-03" db="EMBL/GenBank/DDBJ databases">
        <title>Complete genome sequence of the plant growth promoting strain Pseudomonas fluorescens LBUM677.</title>
        <authorList>
            <person name="Novinscak A."/>
            <person name="Joly D."/>
            <person name="Filion M."/>
        </authorList>
    </citation>
    <scope>NUCLEOTIDE SEQUENCE [LARGE SCALE GENOMIC DNA]</scope>
    <source>
        <strain evidence="1 2">LBUM677</strain>
    </source>
</reference>
<dbReference type="Proteomes" id="UP000295797">
    <property type="component" value="Chromosome"/>
</dbReference>
<name>A0AAP9CJ20_PSEFL</name>
<dbReference type="EMBL" id="CP038438">
    <property type="protein sequence ID" value="QBX41937.1"/>
    <property type="molecule type" value="Genomic_DNA"/>
</dbReference>
<accession>A0AAP9CJ20</accession>